<dbReference type="InterPro" id="IPR003598">
    <property type="entry name" value="Ig_sub2"/>
</dbReference>
<feature type="domain" description="Ig-like" evidence="9">
    <location>
        <begin position="930"/>
        <end position="1020"/>
    </location>
</feature>
<dbReference type="SUPFAM" id="SSF48726">
    <property type="entry name" value="Immunoglobulin"/>
    <property type="match status" value="3"/>
</dbReference>
<dbReference type="HOGENOM" id="CLU_265028_0_0_1"/>
<reference evidence="10 12" key="4">
    <citation type="journal article" date="2002" name="Genome Biol.">
        <title>The transposable elements of the Drosophila melanogaster euchromatin: a genomics perspective.</title>
        <authorList>
            <person name="Kaminker J.S."/>
            <person name="Bergman C.M."/>
            <person name="Kronmiller B."/>
            <person name="Carlson J."/>
            <person name="Svirskas R."/>
            <person name="Patel S."/>
            <person name="Frise E."/>
            <person name="Wheeler D.A."/>
            <person name="Lewis S.E."/>
            <person name="Rubin G.M."/>
            <person name="Ashburner M."/>
            <person name="Celniker S.E."/>
        </authorList>
    </citation>
    <scope>NUCLEOTIDE SEQUENCE [LARGE SCALE GENOMIC DNA]</scope>
    <source>
        <strain evidence="12">Berkeley</strain>
    </source>
</reference>
<keyword evidence="6" id="KW-0393">Immunoglobulin domain</keyword>
<dbReference type="PROSITE" id="PS50835">
    <property type="entry name" value="IG_LIKE"/>
    <property type="match status" value="3"/>
</dbReference>
<dbReference type="BioGRID-ORCS" id="36788">
    <property type="hits" value="0 hits in 3 CRISPR screens"/>
</dbReference>
<dbReference type="PhylomeDB" id="A1ZAB1"/>
<dbReference type="UCSC" id="CG8434-RA">
    <property type="organism name" value="d. melanogaster"/>
</dbReference>
<keyword evidence="13" id="KW-1267">Proteomics identification</keyword>
<dbReference type="Pfam" id="PF00560">
    <property type="entry name" value="LRR_1"/>
    <property type="match status" value="1"/>
</dbReference>
<dbReference type="ExpressionAtlas" id="A1ZAB1">
    <property type="expression patterns" value="baseline and differential"/>
</dbReference>
<feature type="domain" description="Ig-like" evidence="9">
    <location>
        <begin position="718"/>
        <end position="829"/>
    </location>
</feature>
<evidence type="ECO:0000256" key="2">
    <source>
        <dbReference type="ARBA" id="ARBA00022729"/>
    </source>
</evidence>
<gene>
    <name evidence="10 11" type="primary">lbk</name>
    <name evidence="10" type="synonym">Dmel\CG8434</name>
    <name evidence="10" type="synonym">Lbk</name>
    <name evidence="10 11" type="ORF">CG8434</name>
    <name evidence="10" type="ORF">Dmel_CG8434</name>
</gene>
<dbReference type="CTD" id="36788"/>
<evidence type="ECO:0000256" key="1">
    <source>
        <dbReference type="ARBA" id="ARBA00022614"/>
    </source>
</evidence>
<dbReference type="SMART" id="SM00365">
    <property type="entry name" value="LRR_SD22"/>
    <property type="match status" value="8"/>
</dbReference>
<dbReference type="InterPro" id="IPR003599">
    <property type="entry name" value="Ig_sub"/>
</dbReference>
<dbReference type="AlphaFoldDB" id="A1ZAB1"/>
<dbReference type="OMA" id="WIIEDQS"/>
<name>A1ZAB1_DROME</name>
<reference evidence="10 12" key="7">
    <citation type="journal article" date="2007" name="Science">
        <title>The Release 5.1 annotation of Drosophila melanogaster heterochromatin.</title>
        <authorList>
            <person name="Smith C.D."/>
            <person name="Shu S."/>
            <person name="Mungall C.J."/>
            <person name="Karpen G.H."/>
        </authorList>
    </citation>
    <scope>NUCLEOTIDE SEQUENCE [LARGE SCALE GENOMIC DNA]</scope>
    <source>
        <strain evidence="12">Berkeley</strain>
    </source>
</reference>
<dbReference type="PROSITE" id="PS51450">
    <property type="entry name" value="LRR"/>
    <property type="match status" value="5"/>
</dbReference>
<evidence type="ECO:0000256" key="6">
    <source>
        <dbReference type="ARBA" id="ARBA00023319"/>
    </source>
</evidence>
<dbReference type="OrthoDB" id="5917255at2759"/>
<dbReference type="eggNOG" id="KOG4194">
    <property type="taxonomic scope" value="Eukaryota"/>
</dbReference>
<dbReference type="Pfam" id="PF07679">
    <property type="entry name" value="I-set"/>
    <property type="match status" value="1"/>
</dbReference>
<dbReference type="PANTHER" id="PTHR24366:SF75">
    <property type="entry name" value="LEUCINE RICH REPEATS AND IMMUNOGLOBULIN LIKE DOMAINS 1"/>
    <property type="match status" value="1"/>
</dbReference>
<dbReference type="GO" id="GO:0038023">
    <property type="term" value="F:signaling receptor activity"/>
    <property type="evidence" value="ECO:0000318"/>
    <property type="project" value="GO_Central"/>
</dbReference>
<dbReference type="SUPFAM" id="SSF52058">
    <property type="entry name" value="L domain-like"/>
    <property type="match status" value="2"/>
</dbReference>
<feature type="domain" description="Ig-like" evidence="9">
    <location>
        <begin position="834"/>
        <end position="923"/>
    </location>
</feature>
<evidence type="ECO:0000256" key="5">
    <source>
        <dbReference type="ARBA" id="ARBA00023180"/>
    </source>
</evidence>
<evidence type="ECO:0007829" key="13">
    <source>
        <dbReference type="PeptideAtlas" id="A1ZAB1"/>
    </source>
</evidence>
<keyword evidence="8" id="KW-0472">Membrane</keyword>
<dbReference type="SMART" id="SM00369">
    <property type="entry name" value="LRR_TYP"/>
    <property type="match status" value="14"/>
</dbReference>
<dbReference type="Pfam" id="PF13855">
    <property type="entry name" value="LRR_8"/>
    <property type="match status" value="3"/>
</dbReference>
<evidence type="ECO:0000256" key="8">
    <source>
        <dbReference type="SAM" id="Phobius"/>
    </source>
</evidence>
<dbReference type="GeneID" id="36788"/>
<dbReference type="PANTHER" id="PTHR24366">
    <property type="entry name" value="IG(IMMUNOGLOBULIN) AND LRR(LEUCINE RICH REPEAT) DOMAINS"/>
    <property type="match status" value="1"/>
</dbReference>
<dbReference type="Proteomes" id="UP000000803">
    <property type="component" value="Chromosome 2R"/>
</dbReference>
<reference evidence="10 12" key="6">
    <citation type="journal article" date="2005" name="PLoS Comput. Biol.">
        <title>Combined evidence annotation of transposable elements in genome sequences.</title>
        <authorList>
            <person name="Quesneville H."/>
            <person name="Bergman C.M."/>
            <person name="Andrieu O."/>
            <person name="Autard D."/>
            <person name="Nouaud D."/>
            <person name="Ashburner M."/>
            <person name="Anxolabehere D."/>
        </authorList>
    </citation>
    <scope>NUCLEOTIDE SEQUENCE [LARGE SCALE GENOMIC DNA]</scope>
    <source>
        <strain evidence="12">Berkeley</strain>
    </source>
</reference>
<dbReference type="InterPro" id="IPR001611">
    <property type="entry name" value="Leu-rich_rpt"/>
</dbReference>
<keyword evidence="2" id="KW-0732">Signal</keyword>
<organism evidence="10 12">
    <name type="scientific">Drosophila melanogaster</name>
    <name type="common">Fruit fly</name>
    <dbReference type="NCBI Taxonomy" id="7227"/>
    <lineage>
        <taxon>Eukaryota</taxon>
        <taxon>Metazoa</taxon>
        <taxon>Ecdysozoa</taxon>
        <taxon>Arthropoda</taxon>
        <taxon>Hexapoda</taxon>
        <taxon>Insecta</taxon>
        <taxon>Pterygota</taxon>
        <taxon>Neoptera</taxon>
        <taxon>Endopterygota</taxon>
        <taxon>Diptera</taxon>
        <taxon>Brachycera</taxon>
        <taxon>Muscomorpha</taxon>
        <taxon>Ephydroidea</taxon>
        <taxon>Drosophilidae</taxon>
        <taxon>Drosophila</taxon>
        <taxon>Sophophora</taxon>
    </lineage>
</organism>
<dbReference type="SMR" id="A1ZAB1"/>
<evidence type="ECO:0000313" key="10">
    <source>
        <dbReference type="EMBL" id="AAF58053.2"/>
    </source>
</evidence>
<reference evidence="10 12" key="8">
    <citation type="journal article" date="2007" name="Science">
        <title>Sequence finishing and mapping of Drosophila melanogaster heterochromatin.</title>
        <authorList>
            <person name="Hoskins R.A."/>
            <person name="Carlson J.W."/>
            <person name="Kennedy C."/>
            <person name="Acevedo D."/>
            <person name="Evans-Holm M."/>
            <person name="Frise E."/>
            <person name="Wan K.H."/>
            <person name="Park S."/>
            <person name="Mendez-Lago M."/>
            <person name="Rossi F."/>
            <person name="Villasante A."/>
            <person name="Dimitri P."/>
            <person name="Karpen G.H."/>
            <person name="Celniker S.E."/>
        </authorList>
    </citation>
    <scope>NUCLEOTIDE SEQUENCE [LARGE SCALE GENOMIC DNA]</scope>
    <source>
        <strain evidence="12">Berkeley</strain>
    </source>
</reference>
<reference evidence="10 12" key="3">
    <citation type="journal article" date="2002" name="Genome Biol.">
        <title>Annotation of the Drosophila melanogaster euchromatic genome: a systematic review.</title>
        <authorList>
            <person name="Misra S."/>
            <person name="Crosby M.A."/>
            <person name="Mungall C.J."/>
            <person name="Matthews B.B."/>
            <person name="Campbell K.S."/>
            <person name="Hradecky P."/>
            <person name="Huang Y."/>
            <person name="Kaminker J.S."/>
            <person name="Millburn G.H."/>
            <person name="Prochnik S.E."/>
            <person name="Smith C.D."/>
            <person name="Tupy J.L."/>
            <person name="Whitfied E.J."/>
            <person name="Bayraktaroglu L."/>
            <person name="Berman B.P."/>
            <person name="Bettencourt B.R."/>
            <person name="Celniker S.E."/>
            <person name="de Grey A.D."/>
            <person name="Drysdale R.A."/>
            <person name="Harris N.L."/>
            <person name="Richter J."/>
            <person name="Russo S."/>
            <person name="Schroeder A.J."/>
            <person name="Shu S.Q."/>
            <person name="Stapleton M."/>
            <person name="Yamada C."/>
            <person name="Ashburner M."/>
            <person name="Gelbart W.M."/>
            <person name="Rubin G.M."/>
            <person name="Lewis S.E."/>
        </authorList>
    </citation>
    <scope>GENOME REANNOTATION</scope>
    <source>
        <strain evidence="12">Berkeley</strain>
    </source>
</reference>
<reference evidence="10 12" key="2">
    <citation type="journal article" date="2002" name="Genome Biol.">
        <title>Finishing a whole-genome shotgun: release 3 of the Drosophila melanogaster euchromatic genome sequence.</title>
        <authorList>
            <person name="Celniker S.E."/>
            <person name="Wheeler D.A."/>
            <person name="Kronmiller B."/>
            <person name="Carlson J.W."/>
            <person name="Halpern A."/>
            <person name="Patel S."/>
            <person name="Adams M."/>
            <person name="Champe M."/>
            <person name="Dugan S.P."/>
            <person name="Frise E."/>
            <person name="Hodgson A."/>
            <person name="George R.A."/>
            <person name="Hoskins R.A."/>
            <person name="Laverty T."/>
            <person name="Muzny D.M."/>
            <person name="Nelson C.R."/>
            <person name="Pacleb J.M."/>
            <person name="Park S."/>
            <person name="Pfeiffer B.D."/>
            <person name="Richards S."/>
            <person name="Sodergren E.J."/>
            <person name="Svirskas R."/>
            <person name="Tabor P.E."/>
            <person name="Wan K."/>
            <person name="Stapleton M."/>
            <person name="Sutton G.G."/>
            <person name="Venter C."/>
            <person name="Weinstock G."/>
            <person name="Scherer S.E."/>
            <person name="Myers E.W."/>
            <person name="Gibbs R.A."/>
            <person name="Rubin G.M."/>
        </authorList>
    </citation>
    <scope>NUCLEOTIDE SEQUENCE [LARGE SCALE GENOMIC DNA]</scope>
    <source>
        <strain evidence="12">Berkeley</strain>
    </source>
</reference>
<dbReference type="InterPro" id="IPR032675">
    <property type="entry name" value="LRR_dom_sf"/>
</dbReference>
<reference evidence="10 12" key="10">
    <citation type="journal article" date="2015" name="G3 (Bethesda)">
        <title>Gene Model Annotations for Drosophila melanogaster: The Rule-Benders.</title>
        <authorList>
            <consortium name="FlyBase Consortium"/>
            <person name="Crosby M.A."/>
            <person name="Gramates L.S."/>
            <person name="Dos Santos G."/>
            <person name="Matthews B.B."/>
            <person name="St Pierre S.E."/>
            <person name="Zhou P."/>
            <person name="Schroeder A.J."/>
            <person name="Falls K."/>
            <person name="Emmert D.B."/>
            <person name="Russo S.M."/>
            <person name="Gelbart W.M."/>
            <person name="null"/>
        </authorList>
    </citation>
    <scope>NUCLEOTIDE SEQUENCE [LARGE SCALE GENOMIC DNA]</scope>
    <source>
        <strain evidence="12">Berkeley</strain>
    </source>
</reference>
<keyword evidence="5" id="KW-0325">Glycoprotein</keyword>
<dbReference type="PaxDb" id="7227-FBpp0291294"/>
<dbReference type="STRING" id="7227.FBpp0291294"/>
<keyword evidence="4" id="KW-1015">Disulfide bond</keyword>
<dbReference type="EMBL" id="AE013599">
    <property type="protein sequence ID" value="AAF58053.2"/>
    <property type="molecule type" value="Genomic_DNA"/>
</dbReference>
<dbReference type="Bgee" id="FBgn0034083">
    <property type="expression patterns" value="Expressed in hemocyte (sensu Nematoda and Protostomia) in insect leg and 286 other cell types or tissues"/>
</dbReference>
<dbReference type="SMART" id="SM00082">
    <property type="entry name" value="LRRCT"/>
    <property type="match status" value="1"/>
</dbReference>
<dbReference type="InterPro" id="IPR036179">
    <property type="entry name" value="Ig-like_dom_sf"/>
</dbReference>
<sequence length="1252" mass="139115">MHVSAIKGRHPTRESNDDSSMVISNYRICDIKTSGNGKYLMSWSRRRRRNNNNNNNSSSNNNNAASESRSNDNCNYSTTNDFNKINKLLLITYMLLITAATICQSAAQSPSSSNGNGVGGSGSTGGSPLSALLKSGGASYNQQLPQQQLFAMLTRNGGGSSGPRSSGGNRGYTSARQHFMALSEDYSDADVDEEDMAALHYPLSASHPPAGVQGSSSSSGISIQSGSLETNGFVADDGGQYEHAQKALEAAAAAAKASNKYNIDCPKDCKCLNVLFDCDKLHLERVPVLPSYVQTLHLANNKLNDTTVLEIRNLLNLTKVSLKRNLLEVIPKFIGLSGLKHLVLANNHITSISSESLAALPLLRTLDLSRNKLHTIELNSFPKSNNLVHLILSFNEITNVNEHSFATLNNLTDLELSNNRLSTLPIRVFKNLNQLKKLALNFNQLEINWSTFRGLESMKNLQLKSNKIRALQDGVFYVMHKIETIDLAMNQISSLSRQGLFNLTKLRHLNLSFNAISRIEVDTWEFTQSLEVLDLSNNAINEFKPQHLDCLHRLKTLNLAHNRLQYLQENTFDCVKNLEELNLRRNRLSWIIEDQSAAAPFKGLRKLRRLDLHGNNLKQISTKAMSGLNNLEILNLGSNALASIQVNAFEHMLRLNKLVFKSLNFICDCDLVWFQQWLKNRFPQQAEHAVCGYPEHLLDRHLKSLSSSELVCVDSPKPRVEQEPDDMLAVNAANITLECIASSPTAASLAAADELKIKWRHDNQHVQERPAVHDGASTETQIRHDLSTNQTSIYGYLRLTNVTYESAGRYQCVVSNAFGTTYAQKFKISIGIHPTFLQVPSNLTLDAGEMARLVCSASGDPTPEIALQKFGGSEFPAATERRLQVIREENAFLITNAKPSDSGIYTCTALSAAGEIKVNATLVVNDKPQPSIPLVHQEVVVGRTCVLQCLSETANADFELEHPHREWFKENKPIHISPTAPDGDRYYFSNNKELLVILNAQSNDAGHFRCEITDNSRTFTLQSELVVVKENLNWVVLLVGIITVTVICVVVDCCIIWCTLRYQKKKLRMSLAAERHSTQLRPRSLADLGCSYDEANHRRLTVMSTPPSEQRCLEQGLTLSYLRQTDLEAQQDHLSSKDSGTGSDAAVKRTLDDFEVAMPSHKHHTDDEEEEEVEEVYEENEPPYIKHTYEVNYAEPEQHLFLQNNNHNYDGGGIGVAGGVNKMVPNALLRKCSAGASGSNYSSIQQCTTVDI</sequence>
<evidence type="ECO:0000313" key="11">
    <source>
        <dbReference type="FlyBase" id="FBgn0034083"/>
    </source>
</evidence>
<dbReference type="SMART" id="SM00408">
    <property type="entry name" value="IGc2"/>
    <property type="match status" value="3"/>
</dbReference>
<feature type="transmembrane region" description="Helical" evidence="8">
    <location>
        <begin position="1034"/>
        <end position="1060"/>
    </location>
</feature>
<reference evidence="10 12" key="5">
    <citation type="journal article" date="2002" name="Genome Biol.">
        <title>Heterochromatic sequences in a Drosophila whole-genome shotgun assembly.</title>
        <authorList>
            <person name="Hoskins R.A."/>
            <person name="Smith C.D."/>
            <person name="Carlson J.W."/>
            <person name="Carvalho A.B."/>
            <person name="Halpern A."/>
            <person name="Kaminker J.S."/>
            <person name="Kennedy C."/>
            <person name="Mungall C.J."/>
            <person name="Sullivan B.A."/>
            <person name="Sutton G.G."/>
            <person name="Yasuhara J.C."/>
            <person name="Wakimoto B.T."/>
            <person name="Myers E.W."/>
            <person name="Celniker S.E."/>
            <person name="Rubin G.M."/>
            <person name="Karpen G.H."/>
        </authorList>
    </citation>
    <scope>NUCLEOTIDE SEQUENCE [LARGE SCALE GENOMIC DNA]</scope>
    <source>
        <strain evidence="12">Berkeley</strain>
    </source>
</reference>
<feature type="region of interest" description="Disordered" evidence="7">
    <location>
        <begin position="153"/>
        <end position="172"/>
    </location>
</feature>
<keyword evidence="12" id="KW-1185">Reference proteome</keyword>
<feature type="region of interest" description="Disordered" evidence="7">
    <location>
        <begin position="48"/>
        <end position="72"/>
    </location>
</feature>
<reference evidence="10 12" key="11">
    <citation type="journal article" date="2015" name="Genome Res.">
        <title>The Release 6 reference sequence of the Drosophila melanogaster genome.</title>
        <authorList>
            <person name="Hoskins R.A."/>
            <person name="Carlson J.W."/>
            <person name="Wan K.H."/>
            <person name="Park S."/>
            <person name="Mendez I."/>
            <person name="Galle S.E."/>
            <person name="Booth B.W."/>
            <person name="Pfeiffer B.D."/>
            <person name="George R.A."/>
            <person name="Svirskas R."/>
            <person name="Krzywinski M."/>
            <person name="Schein J."/>
            <person name="Accardo M.C."/>
            <person name="Damia E."/>
            <person name="Messina G."/>
            <person name="Mendez-Lago M."/>
            <person name="de Pablos B."/>
            <person name="Demakova O.V."/>
            <person name="Andreyeva E.N."/>
            <person name="Boldyreva L.V."/>
            <person name="Marra M."/>
            <person name="Carvalho A.B."/>
            <person name="Dimitri P."/>
            <person name="Villasante A."/>
            <person name="Zhimulev I.F."/>
            <person name="Rubin G.M."/>
            <person name="Karpen G.H."/>
            <person name="Celniker S.E."/>
        </authorList>
    </citation>
    <scope>NUCLEOTIDE SEQUENCE [LARGE SCALE GENOMIC DNA]</scope>
    <source>
        <strain evidence="12">Berkeley</strain>
    </source>
</reference>
<keyword evidence="8" id="KW-1133">Transmembrane helix</keyword>
<keyword evidence="8" id="KW-0812">Transmembrane</keyword>
<evidence type="ECO:0000256" key="4">
    <source>
        <dbReference type="ARBA" id="ARBA00023157"/>
    </source>
</evidence>
<evidence type="ECO:0000313" key="12">
    <source>
        <dbReference type="Proteomes" id="UP000000803"/>
    </source>
</evidence>
<reference evidence="10 12" key="9">
    <citation type="journal article" date="2015" name="G3 (Bethesda)">
        <title>Gene Model Annotations for Drosophila melanogaster: Impact of High-Throughput Data.</title>
        <authorList>
            <consortium name="FlyBase Consortium"/>
            <person name="Matthews B.B."/>
            <person name="Dos Santos G."/>
            <person name="Crosby M.A."/>
            <person name="Emmert D.B."/>
            <person name="St Pierre S.E."/>
            <person name="Gramates L.S."/>
            <person name="Zhou P."/>
            <person name="Schroeder A.J."/>
            <person name="Falls K."/>
            <person name="Strelets V."/>
            <person name="Russo S.M."/>
            <person name="Gelbart W.M."/>
            <person name="null"/>
        </authorList>
    </citation>
    <scope>NUCLEOTIDE SEQUENCE [LARGE SCALE GENOMIC DNA]</scope>
    <source>
        <strain evidence="12">Berkeley</strain>
    </source>
</reference>
<reference evidence="10 12" key="1">
    <citation type="journal article" date="2000" name="Science">
        <title>The genome sequence of Drosophila melanogaster.</title>
        <authorList>
            <person name="Adams M.D."/>
            <person name="Celniker S.E."/>
            <person name="Holt R.A."/>
            <person name="Evans C.A."/>
            <person name="Gocayne J.D."/>
            <person name="Amanatides P.G."/>
            <person name="Scherer S.E."/>
            <person name="Li P.W."/>
            <person name="Hoskins R.A."/>
            <person name="Galle R.F."/>
            <person name="George R.A."/>
            <person name="Lewis S.E."/>
            <person name="Richards S."/>
            <person name="Ashburner M."/>
            <person name="Henderson S.N."/>
            <person name="Sutton G.G."/>
            <person name="Wortman J.R."/>
            <person name="Yandell M.D."/>
            <person name="Zhang Q."/>
            <person name="Chen L.X."/>
            <person name="Brandon R.C."/>
            <person name="Rogers Y.H."/>
            <person name="Blazej R.G."/>
            <person name="Champe M."/>
            <person name="Pfeiffer B.D."/>
            <person name="Wan K.H."/>
            <person name="Doyle C."/>
            <person name="Baxter E.G."/>
            <person name="Helt G."/>
            <person name="Nelson C.R."/>
            <person name="Gabor G.L."/>
            <person name="Abril J.F."/>
            <person name="Agbayani A."/>
            <person name="An H.J."/>
            <person name="Andrews-Pfannkoch C."/>
            <person name="Baldwin D."/>
            <person name="Ballew R.M."/>
            <person name="Basu A."/>
            <person name="Baxendale J."/>
            <person name="Bayraktaroglu L."/>
            <person name="Beasley E.M."/>
            <person name="Beeson K.Y."/>
            <person name="Benos P.V."/>
            <person name="Berman B.P."/>
            <person name="Bhandari D."/>
            <person name="Bolshakov S."/>
            <person name="Borkova D."/>
            <person name="Botchan M.R."/>
            <person name="Bouck J."/>
            <person name="Brokstein P."/>
            <person name="Brottier P."/>
            <person name="Burtis K.C."/>
            <person name="Busam D.A."/>
            <person name="Butler H."/>
            <person name="Cadieu E."/>
            <person name="Center A."/>
            <person name="Chandra I."/>
            <person name="Cherry J.M."/>
            <person name="Cawley S."/>
            <person name="Dahlke C."/>
            <person name="Davenport L.B."/>
            <person name="Davies P."/>
            <person name="de Pablos B."/>
            <person name="Delcher A."/>
            <person name="Deng Z."/>
            <person name="Mays A.D."/>
            <person name="Dew I."/>
            <person name="Dietz S.M."/>
            <person name="Dodson K."/>
            <person name="Doup L.E."/>
            <person name="Downes M."/>
            <person name="Dugan-Rocha S."/>
            <person name="Dunkov B.C."/>
            <person name="Dunn P."/>
            <person name="Durbin K.J."/>
            <person name="Evangelista C.C."/>
            <person name="Ferraz C."/>
            <person name="Ferriera S."/>
            <person name="Fleischmann W."/>
            <person name="Fosler C."/>
            <person name="Gabrielian A.E."/>
            <person name="Garg N.S."/>
            <person name="Gelbart W.M."/>
            <person name="Glasser K."/>
            <person name="Glodek A."/>
            <person name="Gong F."/>
            <person name="Gorrell J.H."/>
            <person name="Gu Z."/>
            <person name="Guan P."/>
            <person name="Harris M."/>
            <person name="Harris N.L."/>
            <person name="Harvey D."/>
            <person name="Heiman T.J."/>
            <person name="Hernandez J.R."/>
            <person name="Houck J."/>
            <person name="Hostin D."/>
            <person name="Houston K.A."/>
            <person name="Howland T.J."/>
            <person name="Wei M.H."/>
            <person name="Ibegwam C."/>
            <person name="Jalali M."/>
            <person name="Kalush F."/>
            <person name="Karpen G.H."/>
            <person name="Ke Z."/>
            <person name="Kennison J.A."/>
            <person name="Ketchum K.A."/>
            <person name="Kimmel B.E."/>
            <person name="Kodira C.D."/>
            <person name="Kraft C."/>
            <person name="Kravitz S."/>
            <person name="Kulp D."/>
            <person name="Lai Z."/>
            <person name="Lasko P."/>
            <person name="Lei Y."/>
            <person name="Levitsky A.A."/>
            <person name="Li J."/>
            <person name="Li Z."/>
            <person name="Liang Y."/>
            <person name="Lin X."/>
            <person name="Liu X."/>
            <person name="Mattei B."/>
            <person name="McIntosh T.C."/>
            <person name="McLeod M.P."/>
            <person name="McPherson D."/>
            <person name="Merkulov G."/>
            <person name="Milshina N.V."/>
            <person name="Mobarry C."/>
            <person name="Morris J."/>
            <person name="Moshrefi A."/>
            <person name="Mount S.M."/>
            <person name="Moy M."/>
            <person name="Murphy B."/>
            <person name="Murphy L."/>
            <person name="Muzny D.M."/>
            <person name="Nelson D.L."/>
            <person name="Nelson D.R."/>
            <person name="Nelson K.A."/>
            <person name="Nixon K."/>
            <person name="Nusskern D.R."/>
            <person name="Pacleb J.M."/>
            <person name="Palazzolo M."/>
            <person name="Pittman G.S."/>
            <person name="Pan S."/>
            <person name="Pollard J."/>
            <person name="Puri V."/>
            <person name="Reese M.G."/>
            <person name="Reinert K."/>
            <person name="Remington K."/>
            <person name="Saunders R.D."/>
            <person name="Scheeler F."/>
            <person name="Shen H."/>
            <person name="Shue B.C."/>
            <person name="Siden-Kiamos I."/>
            <person name="Simpson M."/>
            <person name="Skupski M.P."/>
            <person name="Smith T."/>
            <person name="Spier E."/>
            <person name="Spradling A.C."/>
            <person name="Stapleton M."/>
            <person name="Strong R."/>
            <person name="Sun E."/>
            <person name="Svirskas R."/>
            <person name="Tector C."/>
            <person name="Turner R."/>
            <person name="Venter E."/>
            <person name="Wang A.H."/>
            <person name="Wang X."/>
            <person name="Wang Z.Y."/>
            <person name="Wassarman D.A."/>
            <person name="Weinstock G.M."/>
            <person name="Weissenbach J."/>
            <person name="Williams S.M."/>
            <person name="WoodageT"/>
            <person name="Worley K.C."/>
            <person name="Wu D."/>
            <person name="Yang S."/>
            <person name="Yao Q.A."/>
            <person name="Ye J."/>
            <person name="Yeh R.F."/>
            <person name="Zaveri J.S."/>
            <person name="Zhan M."/>
            <person name="Zhang G."/>
            <person name="Zhao Q."/>
            <person name="Zheng L."/>
            <person name="Zheng X.H."/>
            <person name="Zhong F.N."/>
            <person name="Zhong W."/>
            <person name="Zhou X."/>
            <person name="Zhu S."/>
            <person name="Zhu X."/>
            <person name="Smith H.O."/>
            <person name="Gibbs R.A."/>
            <person name="Myers E.W."/>
            <person name="Rubin G.M."/>
            <person name="Venter J.C."/>
        </authorList>
    </citation>
    <scope>NUCLEOTIDE SEQUENCE [LARGE SCALE GENOMIC DNA]</scope>
    <source>
        <strain evidence="12">Berkeley</strain>
    </source>
</reference>
<dbReference type="Pfam" id="PF13927">
    <property type="entry name" value="Ig_3"/>
    <property type="match status" value="1"/>
</dbReference>
<accession>A1ZAB1</accession>
<dbReference type="VEuPathDB" id="VectorBase:FBgn0034083"/>
<dbReference type="InterPro" id="IPR003591">
    <property type="entry name" value="Leu-rich_rpt_typical-subtyp"/>
</dbReference>
<dbReference type="FunFam" id="2.60.40.10:FF:000032">
    <property type="entry name" value="palladin isoform X1"/>
    <property type="match status" value="1"/>
</dbReference>
<protein>
    <submittedName>
        <fullName evidence="10">Lambik</fullName>
    </submittedName>
</protein>
<dbReference type="SMART" id="SM00409">
    <property type="entry name" value="IG"/>
    <property type="match status" value="3"/>
</dbReference>
<dbReference type="GlyGen" id="A1ZAB1">
    <property type="glycosylation" value="2 sites"/>
</dbReference>
<evidence type="ECO:0000256" key="3">
    <source>
        <dbReference type="ARBA" id="ARBA00022737"/>
    </source>
</evidence>
<dbReference type="Gene3D" id="2.60.40.10">
    <property type="entry name" value="Immunoglobulins"/>
    <property type="match status" value="3"/>
</dbReference>
<keyword evidence="3" id="KW-0677">Repeat</keyword>
<proteinExistence type="evidence at protein level"/>
<keyword evidence="1" id="KW-0433">Leucine-rich repeat</keyword>
<dbReference type="InterPro" id="IPR007110">
    <property type="entry name" value="Ig-like_dom"/>
</dbReference>
<evidence type="ECO:0000259" key="9">
    <source>
        <dbReference type="PROSITE" id="PS50835"/>
    </source>
</evidence>
<dbReference type="InParanoid" id="A1ZAB1"/>
<dbReference type="InterPro" id="IPR013098">
    <property type="entry name" value="Ig_I-set"/>
</dbReference>
<dbReference type="Gene3D" id="3.80.10.10">
    <property type="entry name" value="Ribonuclease Inhibitor"/>
    <property type="match status" value="4"/>
</dbReference>
<evidence type="ECO:0000256" key="7">
    <source>
        <dbReference type="SAM" id="MobiDB-lite"/>
    </source>
</evidence>
<dbReference type="InterPro" id="IPR000483">
    <property type="entry name" value="Cys-rich_flank_reg_C"/>
</dbReference>
<dbReference type="GO" id="GO:0005886">
    <property type="term" value="C:plasma membrane"/>
    <property type="evidence" value="ECO:0000250"/>
    <property type="project" value="FlyBase"/>
</dbReference>
<dbReference type="FunFam" id="3.80.10.10:FF:001164">
    <property type="entry name" value="GH01279p"/>
    <property type="match status" value="1"/>
</dbReference>
<dbReference type="AGR" id="FB:FBgn0034083"/>
<dbReference type="FunCoup" id="A1ZAB1">
    <property type="interactions" value="539"/>
</dbReference>
<dbReference type="FlyBase" id="FBgn0034083">
    <property type="gene designation" value="lbk"/>
</dbReference>
<dbReference type="RefSeq" id="NP_611091.2">
    <property type="nucleotide sequence ID" value="NM_137247.3"/>
</dbReference>
<dbReference type="InterPro" id="IPR013783">
    <property type="entry name" value="Ig-like_fold"/>
</dbReference>
<feature type="compositionally biased region" description="Low complexity" evidence="7">
    <location>
        <begin position="51"/>
        <end position="68"/>
    </location>
</feature>
<dbReference type="KEGG" id="dme:Dmel_CG8434"/>